<feature type="region of interest" description="Disordered" evidence="12">
    <location>
        <begin position="987"/>
        <end position="1070"/>
    </location>
</feature>
<evidence type="ECO:0000259" key="15">
    <source>
        <dbReference type="PROSITE" id="PS51805"/>
    </source>
</evidence>
<keyword evidence="10" id="KW-0460">Magnesium</keyword>
<feature type="region of interest" description="Disordered" evidence="12">
    <location>
        <begin position="598"/>
        <end position="638"/>
    </location>
</feature>
<evidence type="ECO:0000256" key="11">
    <source>
        <dbReference type="ARBA" id="ARBA00049349"/>
    </source>
</evidence>
<dbReference type="Proteomes" id="UP000002748">
    <property type="component" value="Unassembled WGS sequence"/>
</dbReference>
<keyword evidence="5" id="KW-0479">Metal-binding</keyword>
<dbReference type="NCBIfam" id="TIGR01499">
    <property type="entry name" value="folC"/>
    <property type="match status" value="1"/>
</dbReference>
<dbReference type="RefSeq" id="XP_014177814.1">
    <property type="nucleotide sequence ID" value="XM_014322339.1"/>
</dbReference>
<dbReference type="Gene3D" id="2.60.120.650">
    <property type="entry name" value="Cupin"/>
    <property type="match status" value="2"/>
</dbReference>
<dbReference type="PANTHER" id="PTHR10694">
    <property type="entry name" value="LYSINE-SPECIFIC DEMETHYLASE"/>
    <property type="match status" value="1"/>
</dbReference>
<dbReference type="InterPro" id="IPR034732">
    <property type="entry name" value="EPHD"/>
</dbReference>
<dbReference type="SUPFAM" id="SSF51197">
    <property type="entry name" value="Clavaminate synthase-like"/>
    <property type="match status" value="1"/>
</dbReference>
<evidence type="ECO:0000259" key="14">
    <source>
        <dbReference type="PROSITE" id="PS51184"/>
    </source>
</evidence>
<dbReference type="GO" id="GO:0140684">
    <property type="term" value="F:histone H3K9me2/H3K9me3 demethylase activity"/>
    <property type="evidence" value="ECO:0007669"/>
    <property type="project" value="UniProtKB-EC"/>
</dbReference>
<evidence type="ECO:0000256" key="6">
    <source>
        <dbReference type="ARBA" id="ARBA00022741"/>
    </source>
</evidence>
<feature type="compositionally biased region" description="Low complexity" evidence="12">
    <location>
        <begin position="88"/>
        <end position="97"/>
    </location>
</feature>
<dbReference type="GO" id="GO:0005524">
    <property type="term" value="F:ATP binding"/>
    <property type="evidence" value="ECO:0007669"/>
    <property type="project" value="UniProtKB-KW"/>
</dbReference>
<dbReference type="Pfam" id="PF13771">
    <property type="entry name" value="zf-HC5HC2H"/>
    <property type="match status" value="1"/>
</dbReference>
<feature type="compositionally biased region" description="Basic and acidic residues" evidence="12">
    <location>
        <begin position="326"/>
        <end position="351"/>
    </location>
</feature>
<evidence type="ECO:0000256" key="2">
    <source>
        <dbReference type="ARBA" id="ARBA00009711"/>
    </source>
</evidence>
<organism evidence="16 17">
    <name type="scientific">Trichosporon asahii var. asahii (strain ATCC 90039 / CBS 2479 / JCM 2466 / KCTC 7840 / NBRC 103889/ NCYC 2677 / UAMH 7654)</name>
    <name type="common">Yeast</name>
    <dbReference type="NCBI Taxonomy" id="1186058"/>
    <lineage>
        <taxon>Eukaryota</taxon>
        <taxon>Fungi</taxon>
        <taxon>Dikarya</taxon>
        <taxon>Basidiomycota</taxon>
        <taxon>Agaricomycotina</taxon>
        <taxon>Tremellomycetes</taxon>
        <taxon>Trichosporonales</taxon>
        <taxon>Trichosporonaceae</taxon>
        <taxon>Trichosporon</taxon>
    </lineage>
</organism>
<comment type="similarity">
    <text evidence="1">Belongs to the folylpolyglutamate synthase family.</text>
</comment>
<evidence type="ECO:0000256" key="4">
    <source>
        <dbReference type="ARBA" id="ARBA00022598"/>
    </source>
</evidence>
<dbReference type="Gene3D" id="3.30.40.10">
    <property type="entry name" value="Zinc/RING finger domain, C3HC4 (zinc finger)"/>
    <property type="match status" value="1"/>
</dbReference>
<comment type="caution">
    <text evidence="16">The sequence shown here is derived from an EMBL/GenBank/DDBJ whole genome shotgun (WGS) entry which is preliminary data.</text>
</comment>
<dbReference type="InterPro" id="IPR001645">
    <property type="entry name" value="Folylpolyglutamate_synth"/>
</dbReference>
<keyword evidence="6" id="KW-0547">Nucleotide-binding</keyword>
<dbReference type="EC" id="1.14.11.66" evidence="3"/>
<reference evidence="16 17" key="1">
    <citation type="journal article" date="2012" name="Eukaryot. Cell">
        <title>Draft genome sequence of CBS 2479, the standard type strain of Trichosporon asahii.</title>
        <authorList>
            <person name="Yang R.Y."/>
            <person name="Li H.T."/>
            <person name="Zhu H."/>
            <person name="Zhou G.P."/>
            <person name="Wang M."/>
            <person name="Wang L."/>
        </authorList>
    </citation>
    <scope>NUCLEOTIDE SEQUENCE [LARGE SCALE GENOMIC DNA]</scope>
    <source>
        <strain evidence="17">ATCC 90039 / CBS 2479 / JCM 2466 / KCTC 7840 / NCYC 2677 / UAMH 7654</strain>
    </source>
</reference>
<keyword evidence="8" id="KW-0862">Zinc</keyword>
<dbReference type="GO" id="GO:0010468">
    <property type="term" value="P:regulation of gene expression"/>
    <property type="evidence" value="ECO:0007669"/>
    <property type="project" value="TreeGrafter"/>
</dbReference>
<dbReference type="PROSITE" id="PS01012">
    <property type="entry name" value="FOLYLPOLYGLU_SYNT_2"/>
    <property type="match status" value="1"/>
</dbReference>
<name>J4U9H5_TRIAS</name>
<dbReference type="GO" id="GO:0000785">
    <property type="term" value="C:chromatin"/>
    <property type="evidence" value="ECO:0007669"/>
    <property type="project" value="TreeGrafter"/>
</dbReference>
<dbReference type="SUPFAM" id="SSF53244">
    <property type="entry name" value="MurD-like peptide ligases, peptide-binding domain"/>
    <property type="match status" value="1"/>
</dbReference>
<feature type="region of interest" description="Disordered" evidence="12">
    <location>
        <begin position="901"/>
        <end position="975"/>
    </location>
</feature>
<proteinExistence type="inferred from homology"/>
<dbReference type="PANTHER" id="PTHR10694:SF7">
    <property type="entry name" value="[HISTONE H3]-TRIMETHYL-L-LYSINE(9) DEMETHYLASE"/>
    <property type="match status" value="1"/>
</dbReference>
<dbReference type="InterPro" id="IPR036565">
    <property type="entry name" value="Mur-like_cat_sf"/>
</dbReference>
<feature type="domain" description="JmjN" evidence="13">
    <location>
        <begin position="137"/>
        <end position="190"/>
    </location>
</feature>
<feature type="compositionally biased region" description="Basic and acidic residues" evidence="12">
    <location>
        <begin position="271"/>
        <end position="300"/>
    </location>
</feature>
<feature type="region of interest" description="Disordered" evidence="12">
    <location>
        <begin position="271"/>
        <end position="366"/>
    </location>
</feature>
<gene>
    <name evidence="16" type="ORF">A1Q1_03914</name>
</gene>
<dbReference type="InterPro" id="IPR013083">
    <property type="entry name" value="Znf_RING/FYVE/PHD"/>
</dbReference>
<dbReference type="GO" id="GO:0005634">
    <property type="term" value="C:nucleus"/>
    <property type="evidence" value="ECO:0007669"/>
    <property type="project" value="TreeGrafter"/>
</dbReference>
<dbReference type="SUPFAM" id="SSF53623">
    <property type="entry name" value="MurD-like peptide ligases, catalytic domain"/>
    <property type="match status" value="1"/>
</dbReference>
<dbReference type="SMART" id="SM00545">
    <property type="entry name" value="JmjN"/>
    <property type="match status" value="1"/>
</dbReference>
<dbReference type="EMBL" id="ALBS01000258">
    <property type="protein sequence ID" value="EJT47285.1"/>
    <property type="molecule type" value="Genomic_DNA"/>
</dbReference>
<evidence type="ECO:0000313" key="16">
    <source>
        <dbReference type="EMBL" id="EJT47285.1"/>
    </source>
</evidence>
<evidence type="ECO:0000256" key="3">
    <source>
        <dbReference type="ARBA" id="ARBA00012900"/>
    </source>
</evidence>
<evidence type="ECO:0000256" key="1">
    <source>
        <dbReference type="ARBA" id="ARBA00008276"/>
    </source>
</evidence>
<dbReference type="InterPro" id="IPR036615">
    <property type="entry name" value="Mur_ligase_C_dom_sf"/>
</dbReference>
<evidence type="ECO:0000256" key="8">
    <source>
        <dbReference type="ARBA" id="ARBA00022833"/>
    </source>
</evidence>
<feature type="region of interest" description="Disordered" evidence="12">
    <location>
        <begin position="1120"/>
        <end position="1211"/>
    </location>
</feature>
<feature type="compositionally biased region" description="Basic and acidic residues" evidence="12">
    <location>
        <begin position="998"/>
        <end position="1011"/>
    </location>
</feature>
<dbReference type="GO" id="GO:0051864">
    <property type="term" value="F:histone H3K36 demethylase activity"/>
    <property type="evidence" value="ECO:0007669"/>
    <property type="project" value="TreeGrafter"/>
</dbReference>
<sequence length="1735" mass="188892">MSVDAHPDPSGAAVAEPRPTTPENNNASNISSRAEPPQPGSAQSSHTTPKTKRKPRGSAAPATPTRTSPRKAAHASQSQPAPAPAPPVGATSTPVAPEVAQPYCFNNPHKTDESEPEPIPEDVYVWPEEDPEATRGIPIFKPSMDEFKVCDPGGRHLTRQDFAQYMEKVRPWGERSSIVKIVPPQEWVDAVQLIDKRAMQELEIRSPIEQRMMGRNGVFVQRNIERNRSRPLSIHEWFDKCSQKDFFTASPKEIDRTTNRDSKEVKEWLAKKKAERQEKAKIRKQKLEAAAERKRQREAEAAAAAAAKDSSNFDVPTEVASAAPEPSEKMDVDDIPALEHDSNTSKSEQEPMAKTPPETPEEEPLDPFYEETDLSRAWLPEGVEPADYTVTGCAGIERKFWKQIGMSTPSWYGADLPGSLFADPSYPWNVANLPNMLNKLPRKLPGVNSPYLYFGMWRAAFSWHVEDMDLYSINYIHFGAPKFWYAVPQAKAERFESIAKTFFPTDANHCDQFMRHKSCTLSPTMLRDHGIPVNKLVHNQHEFVITFPRGYHAGFNMGFNCAESVNFALPNWLELGRKAKACTCVNFSVTIDVDYLTGDRPFTPESSDDEEEQERVAKRRKKEAPPPPPPVEEPAPVKLPIIRIKRPQQIVPLTPEPPQKPSVTREIPNYPCILCPSLVADDLARVFEPSEHLKSMTITPEVLAHSSCAVAIPEAYTEDVEVDGIMITYVKGLNDIGKDRWKLKCSACIDKRTARRGTKIQCTKGKCLRAYHVPCARENPEVHYFAGVKPAPAAEGGTAAEGSEQAGGGEFAVELLCPTHNPAMIEVRKQRAEEQLYRKVHAVQPGGFIKFKKSGVSYAAELLEIKDETRRAVVRLPNLTVTEVAWNALDFRSHEIKMQENEYAGPPKRSRKDAQATAATTTTTTLPASPVSLPRSSAAPSAAPSAPPAPGEVTDTSSRHSGLVTPVPSAQPQDPQELKELMAAEDKEVTNPPSPHARSVDPHDPRARPLDSECPPGGPAGSHDPRPFPAPGAVVAPAPPLAPGRLGGPAAPPAPSAAGRAPQLPSFAPRYPADSIQDTLGILGTATLDLHLGLLQARLLTWCLAPLLFRALPPPHPGYHPNHHPHPAHNFYHPPPAHHHPPPPPPYPHHQHHHPFAHPHQPGGGWSRSESAVPPPRLPPPHLPAAHAHPPIGYPTTRVSLPPPPRPTTYVQHRTQGINIVPREMTTGPAPVPGTAASPTHGGEWIPDTVASRAAALAQAKAAQQAGVAVPTGVGKIMLGTDRQRILGKSLPPITVPAIHLSGTNGKGSTSALLESCLMAAGLKTGRYNSPHLVEPRDTCLFNGQVVSSEEYAENVAFVQAIADKEQLQSTTFEVSTWAFYRMCILRKVDVMIVECGIGGGRDATNILPKEIVLASGLSSVSLDHTAILGDTITEITSDKAQIAVEGGVLVSTPHQNPEATAKAKEVCAEKGALFVQAEQSTEVEAPGPIGLAPFTPPRPPLIRTPLKGSPKGAIETRLPLPGAHQLDNLSLALTILDYIRTDPRALNIQPKLRGLTDEAIQKGVASTQWRGRCSWLTFRGPKRPIPVLVDGAHNFDSSTTLQRYIDTLNLPAGAPRTFVLAMSASIGKSPDGVVRPLLQKGDRVAVPRFTAPVAGMPWITQTDTDKARDTVMPFIGEEGVFYEAKGMGAESVADALRWADEQQKETGFIVLCGSLYLVADAYRLLELQANESSA</sequence>
<feature type="compositionally biased region" description="Low complexity" evidence="12">
    <location>
        <begin position="916"/>
        <end position="944"/>
    </location>
</feature>
<evidence type="ECO:0000256" key="7">
    <source>
        <dbReference type="ARBA" id="ARBA00022771"/>
    </source>
</evidence>
<dbReference type="InterPro" id="IPR003349">
    <property type="entry name" value="JmjN"/>
</dbReference>
<dbReference type="GO" id="GO:0004326">
    <property type="term" value="F:tetrahydrofolylpolyglutamate synthase activity"/>
    <property type="evidence" value="ECO:0007669"/>
    <property type="project" value="InterPro"/>
</dbReference>
<dbReference type="CDD" id="cd15571">
    <property type="entry name" value="ePHD"/>
    <property type="match status" value="1"/>
</dbReference>
<dbReference type="PROSITE" id="PS51805">
    <property type="entry name" value="EPHD"/>
    <property type="match status" value="1"/>
</dbReference>
<keyword evidence="9" id="KW-0067">ATP-binding</keyword>
<comment type="catalytic activity">
    <reaction evidence="11">
        <text>N(6),N(6),N(6)-trimethyl-L-lysyl(9)-[histone H3] + 2 2-oxoglutarate + 2 O2 = N(6)-methyl-L-lysyl(9)-[histone H3] + 2 formaldehyde + 2 succinate + 2 CO2</text>
        <dbReference type="Rhea" id="RHEA:60200"/>
        <dbReference type="Rhea" id="RHEA-COMP:15538"/>
        <dbReference type="Rhea" id="RHEA-COMP:15542"/>
        <dbReference type="ChEBI" id="CHEBI:15379"/>
        <dbReference type="ChEBI" id="CHEBI:16526"/>
        <dbReference type="ChEBI" id="CHEBI:16810"/>
        <dbReference type="ChEBI" id="CHEBI:16842"/>
        <dbReference type="ChEBI" id="CHEBI:30031"/>
        <dbReference type="ChEBI" id="CHEBI:61929"/>
        <dbReference type="ChEBI" id="CHEBI:61961"/>
        <dbReference type="EC" id="1.14.11.66"/>
    </reaction>
</comment>
<evidence type="ECO:0000256" key="9">
    <source>
        <dbReference type="ARBA" id="ARBA00022840"/>
    </source>
</evidence>
<dbReference type="PROSITE" id="PS51183">
    <property type="entry name" value="JMJN"/>
    <property type="match status" value="1"/>
</dbReference>
<feature type="compositionally biased region" description="Pro residues" evidence="12">
    <location>
        <begin position="1173"/>
        <end position="1183"/>
    </location>
</feature>
<feature type="compositionally biased region" description="Polar residues" evidence="12">
    <location>
        <begin position="21"/>
        <end position="32"/>
    </location>
</feature>
<accession>J4U9H5</accession>
<dbReference type="Gene3D" id="3.40.1190.10">
    <property type="entry name" value="Mur-like, catalytic domain"/>
    <property type="match status" value="1"/>
</dbReference>
<dbReference type="UniPathway" id="UPA00850"/>
<dbReference type="PROSITE" id="PS51184">
    <property type="entry name" value="JMJC"/>
    <property type="match status" value="1"/>
</dbReference>
<dbReference type="InterPro" id="IPR003347">
    <property type="entry name" value="JmjC_dom"/>
</dbReference>
<dbReference type="OrthoDB" id="9547406at2759"/>
<evidence type="ECO:0000256" key="12">
    <source>
        <dbReference type="SAM" id="MobiDB-lite"/>
    </source>
</evidence>
<feature type="domain" description="JmjC" evidence="14">
    <location>
        <begin position="422"/>
        <end position="584"/>
    </location>
</feature>
<dbReference type="SMART" id="SM00558">
    <property type="entry name" value="JmjC"/>
    <property type="match status" value="1"/>
</dbReference>
<dbReference type="Pfam" id="PF02373">
    <property type="entry name" value="JmjC"/>
    <property type="match status" value="1"/>
</dbReference>
<feature type="domain" description="PHD-type" evidence="15">
    <location>
        <begin position="669"/>
        <end position="821"/>
    </location>
</feature>
<dbReference type="InterPro" id="IPR018109">
    <property type="entry name" value="Folylpolyglutamate_synth_CS"/>
</dbReference>
<dbReference type="Gene3D" id="3.90.190.20">
    <property type="entry name" value="Mur ligase, C-terminal domain"/>
    <property type="match status" value="1"/>
</dbReference>
<dbReference type="VEuPathDB" id="FungiDB:A1Q1_03914"/>
<dbReference type="KEGG" id="tasa:A1Q1_03914"/>
<keyword evidence="4" id="KW-0436">Ligase</keyword>
<evidence type="ECO:0000259" key="13">
    <source>
        <dbReference type="PROSITE" id="PS51183"/>
    </source>
</evidence>
<dbReference type="HOGENOM" id="CLU_239853_0_0_1"/>
<comment type="similarity">
    <text evidence="2">Belongs to the JHDM3 histone demethylase family.</text>
</comment>
<evidence type="ECO:0000256" key="10">
    <source>
        <dbReference type="ARBA" id="ARBA00022842"/>
    </source>
</evidence>
<dbReference type="GeneID" id="25987427"/>
<dbReference type="GO" id="GO:0008270">
    <property type="term" value="F:zinc ion binding"/>
    <property type="evidence" value="ECO:0007669"/>
    <property type="project" value="UniProtKB-KW"/>
</dbReference>
<keyword evidence="7" id="KW-0863">Zinc-finger</keyword>
<feature type="region of interest" description="Disordered" evidence="12">
    <location>
        <begin position="1"/>
        <end position="119"/>
    </location>
</feature>
<evidence type="ECO:0000313" key="17">
    <source>
        <dbReference type="Proteomes" id="UP000002748"/>
    </source>
</evidence>
<evidence type="ECO:0000256" key="5">
    <source>
        <dbReference type="ARBA" id="ARBA00022723"/>
    </source>
</evidence>
<protein>
    <recommendedName>
        <fullName evidence="3">[histone H3]-trimethyl-L-lysine(9) demethylase</fullName>
        <ecNumber evidence="3">1.14.11.66</ecNumber>
    </recommendedName>
</protein>